<protein>
    <submittedName>
        <fullName evidence="2">NAD(P)H-dependent oxidoreductase</fullName>
    </submittedName>
</protein>
<organism evidence="2 3">
    <name type="scientific">Hymenobacter elongatus</name>
    <dbReference type="NCBI Taxonomy" id="877208"/>
    <lineage>
        <taxon>Bacteria</taxon>
        <taxon>Pseudomonadati</taxon>
        <taxon>Bacteroidota</taxon>
        <taxon>Cytophagia</taxon>
        <taxon>Cytophagales</taxon>
        <taxon>Hymenobacteraceae</taxon>
        <taxon>Hymenobacter</taxon>
    </lineage>
</organism>
<dbReference type="PANTHER" id="PTHR30543">
    <property type="entry name" value="CHROMATE REDUCTASE"/>
    <property type="match status" value="1"/>
</dbReference>
<dbReference type="SUPFAM" id="SSF52218">
    <property type="entry name" value="Flavoproteins"/>
    <property type="match status" value="1"/>
</dbReference>
<sequence>MLFLAISGSLRSASTNSVVVRSLAALTPGGAQTTVYEGLNDLPHFNPDLDGPQVAEAVLAFRAALQQCSAVLISSPEYAHGVPGVLKNALDWVVSSGELAGKPVALFNTSPRATHAQASLIEILTTMGAEVLPAASPTLPIAGRGLTETAIGSDAALAEPLRAALALVYQRTQATAAATS</sequence>
<evidence type="ECO:0000259" key="1">
    <source>
        <dbReference type="Pfam" id="PF03358"/>
    </source>
</evidence>
<accession>A0A4Z0PHZ5</accession>
<comment type="caution">
    <text evidence="2">The sequence shown here is derived from an EMBL/GenBank/DDBJ whole genome shotgun (WGS) entry which is preliminary data.</text>
</comment>
<name>A0A4Z0PHZ5_9BACT</name>
<dbReference type="Proteomes" id="UP000297739">
    <property type="component" value="Unassembled WGS sequence"/>
</dbReference>
<dbReference type="RefSeq" id="WP_135498811.1">
    <property type="nucleotide sequence ID" value="NZ_SRLD01000035.1"/>
</dbReference>
<keyword evidence="3" id="KW-1185">Reference proteome</keyword>
<dbReference type="EMBL" id="SRLD01000035">
    <property type="protein sequence ID" value="TGE14450.1"/>
    <property type="molecule type" value="Genomic_DNA"/>
</dbReference>
<evidence type="ECO:0000313" key="2">
    <source>
        <dbReference type="EMBL" id="TGE14450.1"/>
    </source>
</evidence>
<dbReference type="GO" id="GO:0010181">
    <property type="term" value="F:FMN binding"/>
    <property type="evidence" value="ECO:0007669"/>
    <property type="project" value="TreeGrafter"/>
</dbReference>
<gene>
    <name evidence="2" type="ORF">E5J99_15935</name>
</gene>
<dbReference type="InterPro" id="IPR050712">
    <property type="entry name" value="NAD(P)H-dep_reductase"/>
</dbReference>
<feature type="domain" description="NADPH-dependent FMN reductase-like" evidence="1">
    <location>
        <begin position="1"/>
        <end position="136"/>
    </location>
</feature>
<dbReference type="AlphaFoldDB" id="A0A4Z0PHZ5"/>
<dbReference type="Gene3D" id="3.40.50.360">
    <property type="match status" value="1"/>
</dbReference>
<dbReference type="PANTHER" id="PTHR30543:SF21">
    <property type="entry name" value="NAD(P)H-DEPENDENT FMN REDUCTASE LOT6"/>
    <property type="match status" value="1"/>
</dbReference>
<dbReference type="InterPro" id="IPR005025">
    <property type="entry name" value="FMN_Rdtase-like_dom"/>
</dbReference>
<dbReference type="OrthoDB" id="9812295at2"/>
<dbReference type="GO" id="GO:0016491">
    <property type="term" value="F:oxidoreductase activity"/>
    <property type="evidence" value="ECO:0007669"/>
    <property type="project" value="InterPro"/>
</dbReference>
<dbReference type="InterPro" id="IPR029039">
    <property type="entry name" value="Flavoprotein-like_sf"/>
</dbReference>
<reference evidence="2 3" key="1">
    <citation type="submission" date="2019-04" db="EMBL/GenBank/DDBJ databases">
        <authorList>
            <person name="Feng G."/>
            <person name="Zhang J."/>
            <person name="Zhu H."/>
        </authorList>
    </citation>
    <scope>NUCLEOTIDE SEQUENCE [LARGE SCALE GENOMIC DNA]</scope>
    <source>
        <strain evidence="2 3">JCM 17223</strain>
    </source>
</reference>
<dbReference type="Pfam" id="PF03358">
    <property type="entry name" value="FMN_red"/>
    <property type="match status" value="1"/>
</dbReference>
<proteinExistence type="predicted"/>
<dbReference type="GO" id="GO:0005829">
    <property type="term" value="C:cytosol"/>
    <property type="evidence" value="ECO:0007669"/>
    <property type="project" value="TreeGrafter"/>
</dbReference>
<evidence type="ECO:0000313" key="3">
    <source>
        <dbReference type="Proteomes" id="UP000297739"/>
    </source>
</evidence>